<dbReference type="Proteomes" id="UP000325218">
    <property type="component" value="Unassembled WGS sequence"/>
</dbReference>
<dbReference type="Gene3D" id="3.40.630.30">
    <property type="match status" value="1"/>
</dbReference>
<dbReference type="SUPFAM" id="SSF55729">
    <property type="entry name" value="Acyl-CoA N-acyltransferases (Nat)"/>
    <property type="match status" value="1"/>
</dbReference>
<organism evidence="2 3">
    <name type="scientific">Paenibacillus faecis</name>
    <dbReference type="NCBI Taxonomy" id="862114"/>
    <lineage>
        <taxon>Bacteria</taxon>
        <taxon>Bacillati</taxon>
        <taxon>Bacillota</taxon>
        <taxon>Bacilli</taxon>
        <taxon>Bacillales</taxon>
        <taxon>Paenibacillaceae</taxon>
        <taxon>Paenibacillus</taxon>
    </lineage>
</organism>
<keyword evidence="2" id="KW-0808">Transferase</keyword>
<dbReference type="InterPro" id="IPR000182">
    <property type="entry name" value="GNAT_dom"/>
</dbReference>
<evidence type="ECO:0000259" key="1">
    <source>
        <dbReference type="PROSITE" id="PS51186"/>
    </source>
</evidence>
<accession>A0A5D0CXP1</accession>
<sequence>MILNGRSVNLSRVTVDDLDFISELECNKDIWVYEEYVESDRATVRADYLEKMDSDTGYDFVVTADIDGKHERIGLAQIWSYVDHRNSWELGFAILPSYQRQGYGAEATKLLLDFAFRQLQAHKVVGMCHCHNLKSVKLMERAGMRREGIFQEELLLDGQWHDQYFYSILDKEYIKKYAMELD</sequence>
<dbReference type="PROSITE" id="PS51186">
    <property type="entry name" value="GNAT"/>
    <property type="match status" value="1"/>
</dbReference>
<comment type="caution">
    <text evidence="2">The sequence shown here is derived from an EMBL/GenBank/DDBJ whole genome shotgun (WGS) entry which is preliminary data.</text>
</comment>
<dbReference type="InterPro" id="IPR051531">
    <property type="entry name" value="N-acetyltransferase"/>
</dbReference>
<dbReference type="AlphaFoldDB" id="A0A5D0CXP1"/>
<dbReference type="Pfam" id="PF13302">
    <property type="entry name" value="Acetyltransf_3"/>
    <property type="match status" value="1"/>
</dbReference>
<evidence type="ECO:0000313" key="2">
    <source>
        <dbReference type="EMBL" id="TYA14483.1"/>
    </source>
</evidence>
<dbReference type="InterPro" id="IPR016181">
    <property type="entry name" value="Acyl_CoA_acyltransferase"/>
</dbReference>
<protein>
    <submittedName>
        <fullName evidence="2">GNAT family N-acetyltransferase</fullName>
    </submittedName>
</protein>
<dbReference type="PANTHER" id="PTHR43792:SF1">
    <property type="entry name" value="N-ACETYLTRANSFERASE DOMAIN-CONTAINING PROTEIN"/>
    <property type="match status" value="1"/>
</dbReference>
<dbReference type="RefSeq" id="WP_148450079.1">
    <property type="nucleotide sequence ID" value="NZ_VSDO01000001.1"/>
</dbReference>
<gene>
    <name evidence="2" type="ORF">FRY98_01995</name>
</gene>
<dbReference type="GO" id="GO:0016747">
    <property type="term" value="F:acyltransferase activity, transferring groups other than amino-acyl groups"/>
    <property type="evidence" value="ECO:0007669"/>
    <property type="project" value="InterPro"/>
</dbReference>
<dbReference type="OrthoDB" id="9785602at2"/>
<dbReference type="PANTHER" id="PTHR43792">
    <property type="entry name" value="GNAT FAMILY, PUTATIVE (AFU_ORTHOLOGUE AFUA_3G00765)-RELATED-RELATED"/>
    <property type="match status" value="1"/>
</dbReference>
<evidence type="ECO:0000313" key="3">
    <source>
        <dbReference type="Proteomes" id="UP000325218"/>
    </source>
</evidence>
<reference evidence="2 3" key="1">
    <citation type="submission" date="2019-08" db="EMBL/GenBank/DDBJ databases">
        <title>Genome sequencing of Paenibacillus faecis DSM 23593(T).</title>
        <authorList>
            <person name="Kook J.-K."/>
            <person name="Park S.-N."/>
            <person name="Lim Y.K."/>
        </authorList>
    </citation>
    <scope>NUCLEOTIDE SEQUENCE [LARGE SCALE GENOMIC DNA]</scope>
    <source>
        <strain evidence="2 3">DSM 23593</strain>
    </source>
</reference>
<dbReference type="CDD" id="cd04301">
    <property type="entry name" value="NAT_SF"/>
    <property type="match status" value="1"/>
</dbReference>
<feature type="domain" description="N-acetyltransferase" evidence="1">
    <location>
        <begin position="8"/>
        <end position="166"/>
    </location>
</feature>
<name>A0A5D0CXP1_9BACL</name>
<proteinExistence type="predicted"/>
<keyword evidence="3" id="KW-1185">Reference proteome</keyword>
<dbReference type="EMBL" id="VSDO01000001">
    <property type="protein sequence ID" value="TYA14483.1"/>
    <property type="molecule type" value="Genomic_DNA"/>
</dbReference>